<sequence length="384" mass="45887">MNREQQKVLELLKEIDTICRKNKITYYLSPYLTLCAVTERPFPMNPASNDIYMKTGDMARFKNIFDEEPELRRTLESMENNSRFPGFFLRYTDKDTLFYKLDEYGKYKHPGLGINILPLQCEYGPKGKYLWNRMREEGWKRIYGKKGEWRNRRELGCIWMVRVLSLCGRGWLAKSIFRDLLRQPQDGAKTYVLRYFDQNLYFPAHIFENPGEAMLGGESFMVPGNTDSYLTRAYGKNYRNKSMENYVPGSLVVCSTLIPCEEFLQQSKELKKFASVRKKREKRRQFGMNYREYLAQCWDYAKFCGEKYTCALAYRKKLSYIRNLFKNEDYVELEKAFAGYTRMNDRCLKYEEAFETDPEVFDLYLKYLEKTGRISYMEKVKKYV</sequence>
<comment type="caution">
    <text evidence="1">The sequence shown here is derived from an EMBL/GenBank/DDBJ whole genome shotgun (WGS) entry which is preliminary data.</text>
</comment>
<name>A0A367G4T5_9FIRM</name>
<reference evidence="1 2" key="1">
    <citation type="submission" date="2018-02" db="EMBL/GenBank/DDBJ databases">
        <title>Complete genome sequencing of Faecalibacterium prausnitzii strains isolated from the human gut.</title>
        <authorList>
            <person name="Fitzgerald B.C."/>
            <person name="Shkoporov A.N."/>
            <person name="Ross P.R."/>
            <person name="Hill C."/>
        </authorList>
    </citation>
    <scope>NUCLEOTIDE SEQUENCE [LARGE SCALE GENOMIC DNA]</scope>
    <source>
        <strain evidence="1 2">APC942/31-1</strain>
    </source>
</reference>
<dbReference type="EMBL" id="PSQG01000006">
    <property type="protein sequence ID" value="RCH44981.1"/>
    <property type="molecule type" value="Genomic_DNA"/>
</dbReference>
<evidence type="ECO:0000313" key="1">
    <source>
        <dbReference type="EMBL" id="RCH44981.1"/>
    </source>
</evidence>
<gene>
    <name evidence="1" type="ORF">C4886_05930</name>
</gene>
<evidence type="ECO:0008006" key="3">
    <source>
        <dbReference type="Google" id="ProtNLM"/>
    </source>
</evidence>
<protein>
    <recommendedName>
        <fullName evidence="3">LPS biosynthesis protein</fullName>
    </recommendedName>
</protein>
<dbReference type="RefSeq" id="WP_114001936.1">
    <property type="nucleotide sequence ID" value="NZ_PSQG01000006.1"/>
</dbReference>
<proteinExistence type="predicted"/>
<dbReference type="Proteomes" id="UP000253208">
    <property type="component" value="Unassembled WGS sequence"/>
</dbReference>
<evidence type="ECO:0000313" key="2">
    <source>
        <dbReference type="Proteomes" id="UP000253208"/>
    </source>
</evidence>
<dbReference type="GO" id="GO:0009100">
    <property type="term" value="P:glycoprotein metabolic process"/>
    <property type="evidence" value="ECO:0007669"/>
    <property type="project" value="UniProtKB-ARBA"/>
</dbReference>
<dbReference type="AlphaFoldDB" id="A0A367G4T5"/>
<accession>A0A367G4T5</accession>
<organism evidence="1 2">
    <name type="scientific">Blautia obeum</name>
    <dbReference type="NCBI Taxonomy" id="40520"/>
    <lineage>
        <taxon>Bacteria</taxon>
        <taxon>Bacillati</taxon>
        <taxon>Bacillota</taxon>
        <taxon>Clostridia</taxon>
        <taxon>Lachnospirales</taxon>
        <taxon>Lachnospiraceae</taxon>
        <taxon>Blautia</taxon>
    </lineage>
</organism>